<feature type="compositionally biased region" description="Polar residues" evidence="1">
    <location>
        <begin position="581"/>
        <end position="595"/>
    </location>
</feature>
<organism evidence="3 4">
    <name type="scientific">Volvox africanus</name>
    <dbReference type="NCBI Taxonomy" id="51714"/>
    <lineage>
        <taxon>Eukaryota</taxon>
        <taxon>Viridiplantae</taxon>
        <taxon>Chlorophyta</taxon>
        <taxon>core chlorophytes</taxon>
        <taxon>Chlorophyceae</taxon>
        <taxon>CS clade</taxon>
        <taxon>Chlamydomonadales</taxon>
        <taxon>Volvocaceae</taxon>
        <taxon>Volvox</taxon>
    </lineage>
</organism>
<dbReference type="AlphaFoldDB" id="A0A8J4AZQ9"/>
<feature type="compositionally biased region" description="Basic and acidic residues" evidence="1">
    <location>
        <begin position="217"/>
        <end position="227"/>
    </location>
</feature>
<evidence type="ECO:0000313" key="3">
    <source>
        <dbReference type="EMBL" id="GIL51165.1"/>
    </source>
</evidence>
<evidence type="ECO:0000256" key="2">
    <source>
        <dbReference type="SAM" id="Phobius"/>
    </source>
</evidence>
<feature type="transmembrane region" description="Helical" evidence="2">
    <location>
        <begin position="21"/>
        <end position="42"/>
    </location>
</feature>
<reference evidence="3" key="1">
    <citation type="journal article" date="2021" name="Proc. Natl. Acad. Sci. U.S.A.">
        <title>Three genomes in the algal genus Volvox reveal the fate of a haploid sex-determining region after a transition to homothallism.</title>
        <authorList>
            <person name="Yamamoto K."/>
            <person name="Hamaji T."/>
            <person name="Kawai-Toyooka H."/>
            <person name="Matsuzaki R."/>
            <person name="Takahashi F."/>
            <person name="Nishimura Y."/>
            <person name="Kawachi M."/>
            <person name="Noguchi H."/>
            <person name="Minakuchi Y."/>
            <person name="Umen J.G."/>
            <person name="Toyoda A."/>
            <person name="Nozaki H."/>
        </authorList>
    </citation>
    <scope>NUCLEOTIDE SEQUENCE</scope>
    <source>
        <strain evidence="3">NIES-3780</strain>
    </source>
</reference>
<gene>
    <name evidence="3" type="ORF">Vafri_7230</name>
</gene>
<feature type="compositionally biased region" description="Gly residues" evidence="1">
    <location>
        <begin position="136"/>
        <end position="205"/>
    </location>
</feature>
<feature type="region of interest" description="Disordered" evidence="1">
    <location>
        <begin position="552"/>
        <end position="595"/>
    </location>
</feature>
<proteinExistence type="predicted"/>
<keyword evidence="4" id="KW-1185">Reference proteome</keyword>
<sequence length="595" mass="59225">MTPFCITIAFYVFKLSFERPYISTGVLSLSIYQALLVLLLGVSTLGRNSTAAPGPATPGAGLSAMQQRSLETWADTGAARGPRNIVQQGPHVEDSIGTGDLGNGIAHSTKVSDGYQTPLKRQTSVSTDGGNTVQGVIGGAGVGGFGSSGGGSGGSGGGSGGDSGGSGSGGGGGGDSGGSGSGGGGGGGISSAGSGNGGSSGGGATTVGTDSGSGDPGRFDTRYDRRPLGGFSTRAFPTYPTIPITFGGFPYGFGGLSVTTPGQLDDLIIRAIFNRLFNFPFYGYFSESLPNQLTRPIELLPPPLRSRLDRTVVTPVGYDVLDRLAALLITPPAGEPGELIPAGCIGPVFSFGVLGGNCSVSPTDGSVTCTQPSVRLTASPLTCNLPYRSGCTVTGILYRKQVPLGPRAGGYVGPSPGVYQAGVGLNLTRVWLGFNLNARKILQEFGVIRWYAYLVQFLSFELSRVALALVSPEGPPGWQALLNQTRNGRDGGQGRGKQRNGSGAGGAGGGGGGGGGGKEGRFRAATIPGSSGDTAAAAGAVNAGASGIGLTGLRSGSGAVGGEEETATFGSKMRQGAGQAPGSSGRQTTAGDELT</sequence>
<evidence type="ECO:0000256" key="1">
    <source>
        <dbReference type="SAM" id="MobiDB-lite"/>
    </source>
</evidence>
<feature type="region of interest" description="Disordered" evidence="1">
    <location>
        <begin position="479"/>
        <end position="528"/>
    </location>
</feature>
<name>A0A8J4AZQ9_9CHLO</name>
<dbReference type="Proteomes" id="UP000747399">
    <property type="component" value="Unassembled WGS sequence"/>
</dbReference>
<feature type="compositionally biased region" description="Gly residues" evidence="1">
    <location>
        <begin position="502"/>
        <end position="517"/>
    </location>
</feature>
<dbReference type="EMBL" id="BNCO01000010">
    <property type="protein sequence ID" value="GIL51165.1"/>
    <property type="molecule type" value="Genomic_DNA"/>
</dbReference>
<feature type="region of interest" description="Disordered" evidence="1">
    <location>
        <begin position="80"/>
        <end position="232"/>
    </location>
</feature>
<feature type="non-terminal residue" evidence="3">
    <location>
        <position position="1"/>
    </location>
</feature>
<keyword evidence="2" id="KW-0472">Membrane</keyword>
<feature type="compositionally biased region" description="Polar residues" evidence="1">
    <location>
        <begin position="109"/>
        <end position="134"/>
    </location>
</feature>
<keyword evidence="2" id="KW-0812">Transmembrane</keyword>
<accession>A0A8J4AZQ9</accession>
<keyword evidence="2" id="KW-1133">Transmembrane helix</keyword>
<protein>
    <submittedName>
        <fullName evidence="3">Uncharacterized protein</fullName>
    </submittedName>
</protein>
<evidence type="ECO:0000313" key="4">
    <source>
        <dbReference type="Proteomes" id="UP000747399"/>
    </source>
</evidence>
<comment type="caution">
    <text evidence="3">The sequence shown here is derived from an EMBL/GenBank/DDBJ whole genome shotgun (WGS) entry which is preliminary data.</text>
</comment>